<organism evidence="1 2">
    <name type="scientific">Fulvivirga imtechensis AK7</name>
    <dbReference type="NCBI Taxonomy" id="1237149"/>
    <lineage>
        <taxon>Bacteria</taxon>
        <taxon>Pseudomonadati</taxon>
        <taxon>Bacteroidota</taxon>
        <taxon>Cytophagia</taxon>
        <taxon>Cytophagales</taxon>
        <taxon>Fulvivirgaceae</taxon>
        <taxon>Fulvivirga</taxon>
    </lineage>
</organism>
<dbReference type="EMBL" id="AMZN01000095">
    <property type="protein sequence ID" value="ELR68729.1"/>
    <property type="molecule type" value="Genomic_DNA"/>
</dbReference>
<comment type="caution">
    <text evidence="1">The sequence shown here is derived from an EMBL/GenBank/DDBJ whole genome shotgun (WGS) entry which is preliminary data.</text>
</comment>
<dbReference type="Proteomes" id="UP000011135">
    <property type="component" value="Unassembled WGS sequence"/>
</dbReference>
<reference evidence="1 2" key="1">
    <citation type="submission" date="2012-12" db="EMBL/GenBank/DDBJ databases">
        <title>Genome assembly of Fulvivirga imtechensis AK7.</title>
        <authorList>
            <person name="Nupur N."/>
            <person name="Khatri I."/>
            <person name="Kumar R."/>
            <person name="Subramanian S."/>
            <person name="Pinnaka A."/>
        </authorList>
    </citation>
    <scope>NUCLEOTIDE SEQUENCE [LARGE SCALE GENOMIC DNA]</scope>
    <source>
        <strain evidence="1 2">AK7</strain>
    </source>
</reference>
<proteinExistence type="predicted"/>
<dbReference type="AlphaFoldDB" id="L8JMI8"/>
<evidence type="ECO:0000313" key="2">
    <source>
        <dbReference type="Proteomes" id="UP000011135"/>
    </source>
</evidence>
<keyword evidence="2" id="KW-1185">Reference proteome</keyword>
<accession>L8JMI8</accession>
<protein>
    <submittedName>
        <fullName evidence="1">Uncharacterized protein</fullName>
    </submittedName>
</protein>
<evidence type="ECO:0000313" key="1">
    <source>
        <dbReference type="EMBL" id="ELR68729.1"/>
    </source>
</evidence>
<gene>
    <name evidence="1" type="ORF">C900_05912</name>
</gene>
<name>L8JMI8_9BACT</name>
<sequence>MLGLMAQVKTVLLSILMGELYQIMLWDFNGAAKALWQ</sequence>